<sequence>MRQTVGYGPDLLILGVAYNALPGQALQRKFAEWANETHPKVWAEVKKKRYQRAANGVTKYKLPRVLRA</sequence>
<evidence type="ECO:0000313" key="1">
    <source>
        <dbReference type="EMBL" id="CRK43521.1"/>
    </source>
</evidence>
<evidence type="ECO:0000313" key="2">
    <source>
        <dbReference type="Proteomes" id="UP000045706"/>
    </source>
</evidence>
<protein>
    <submittedName>
        <fullName evidence="1">Uncharacterized protein</fullName>
    </submittedName>
</protein>
<dbReference type="AlphaFoldDB" id="A0A0G4NA81"/>
<organism evidence="1 2">
    <name type="scientific">Verticillium longisporum</name>
    <name type="common">Verticillium dahliae var. longisporum</name>
    <dbReference type="NCBI Taxonomy" id="100787"/>
    <lineage>
        <taxon>Eukaryota</taxon>
        <taxon>Fungi</taxon>
        <taxon>Dikarya</taxon>
        <taxon>Ascomycota</taxon>
        <taxon>Pezizomycotina</taxon>
        <taxon>Sordariomycetes</taxon>
        <taxon>Hypocreomycetidae</taxon>
        <taxon>Glomerellales</taxon>
        <taxon>Plectosphaerellaceae</taxon>
        <taxon>Verticillium</taxon>
    </lineage>
</organism>
<gene>
    <name evidence="1" type="ORF">BN1723_005697</name>
</gene>
<proteinExistence type="predicted"/>
<dbReference type="Proteomes" id="UP000045706">
    <property type="component" value="Unassembled WGS sequence"/>
</dbReference>
<reference evidence="2" key="1">
    <citation type="submission" date="2015-05" db="EMBL/GenBank/DDBJ databases">
        <authorList>
            <person name="Fogelqvist Johan"/>
        </authorList>
    </citation>
    <scope>NUCLEOTIDE SEQUENCE [LARGE SCALE GENOMIC DNA]</scope>
</reference>
<accession>A0A0G4NA81</accession>
<name>A0A0G4NA81_VERLO</name>
<dbReference type="EMBL" id="CVQI01033384">
    <property type="protein sequence ID" value="CRK43521.1"/>
    <property type="molecule type" value="Genomic_DNA"/>
</dbReference>